<dbReference type="PANTHER" id="PTHR30502">
    <property type="entry name" value="2-KETO-3-DEOXY-L-RHAMNONATE ALDOLASE"/>
    <property type="match status" value="1"/>
</dbReference>
<evidence type="ECO:0000313" key="6">
    <source>
        <dbReference type="Proteomes" id="UP000199502"/>
    </source>
</evidence>
<keyword evidence="6" id="KW-1185">Reference proteome</keyword>
<evidence type="ECO:0000256" key="3">
    <source>
        <dbReference type="ARBA" id="ARBA00023239"/>
    </source>
</evidence>
<dbReference type="SUPFAM" id="SSF51621">
    <property type="entry name" value="Phosphoenolpyruvate/pyruvate domain"/>
    <property type="match status" value="1"/>
</dbReference>
<reference evidence="5 6" key="1">
    <citation type="submission" date="2016-10" db="EMBL/GenBank/DDBJ databases">
        <authorList>
            <person name="de Groot N.N."/>
        </authorList>
    </citation>
    <scope>NUCLEOTIDE SEQUENCE [LARGE SCALE GENOMIC DNA]</scope>
    <source>
        <strain evidence="5 6">CGMCC 1.8925</strain>
    </source>
</reference>
<dbReference type="Proteomes" id="UP000199502">
    <property type="component" value="Unassembled WGS sequence"/>
</dbReference>
<dbReference type="RefSeq" id="WP_090746986.1">
    <property type="nucleotide sequence ID" value="NZ_FMVT01000013.1"/>
</dbReference>
<dbReference type="GO" id="GO:0005737">
    <property type="term" value="C:cytoplasm"/>
    <property type="evidence" value="ECO:0007669"/>
    <property type="project" value="TreeGrafter"/>
</dbReference>
<dbReference type="OrthoDB" id="9802624at2"/>
<accession>A0A1G5JHP1</accession>
<dbReference type="InterPro" id="IPR040442">
    <property type="entry name" value="Pyrv_kinase-like_dom_sf"/>
</dbReference>
<dbReference type="AlphaFoldDB" id="A0A1G5JHP1"/>
<keyword evidence="2" id="KW-0479">Metal-binding</keyword>
<dbReference type="InterPro" id="IPR015813">
    <property type="entry name" value="Pyrv/PenolPyrv_kinase-like_dom"/>
</dbReference>
<gene>
    <name evidence="5" type="ORF">SAMN05660710_03220</name>
</gene>
<proteinExistence type="inferred from homology"/>
<name>A0A1G5JHP1_9RHOB</name>
<dbReference type="PANTHER" id="PTHR30502:SF0">
    <property type="entry name" value="PHOSPHOENOLPYRUVATE CARBOXYLASE FAMILY PROTEIN"/>
    <property type="match status" value="1"/>
</dbReference>
<evidence type="ECO:0000259" key="4">
    <source>
        <dbReference type="Pfam" id="PF03328"/>
    </source>
</evidence>
<evidence type="ECO:0000256" key="1">
    <source>
        <dbReference type="ARBA" id="ARBA00005568"/>
    </source>
</evidence>
<dbReference type="GO" id="GO:0016832">
    <property type="term" value="F:aldehyde-lyase activity"/>
    <property type="evidence" value="ECO:0007669"/>
    <property type="project" value="TreeGrafter"/>
</dbReference>
<sequence>MTNAIKKRLQAGETVTACWIDTGSPEVAEIVVNAGWDVVVIDCEHGAAPLEEGLGLIRAVQAAGGEAILRVPDGNDTTLKRALDRGARSIIVPMVNTVEHAKAIVHSCLYPPLGGRGYAAPIVRASHYGRWAEYARTAHDDLLLMVQCEHIDAVPHVAQIGALPGIDMVFVGPNDLSGSIGILEQLEHPDLLKAKEQIEVTARNSNVKLGTILGGGRNYTQLRDAGYQFIVGPCDVGLVYAAARQAREDMLSDLHAAAEVVPQARSY</sequence>
<keyword evidence="3" id="KW-0456">Lyase</keyword>
<dbReference type="EMBL" id="FMVT01000013">
    <property type="protein sequence ID" value="SCY87903.1"/>
    <property type="molecule type" value="Genomic_DNA"/>
</dbReference>
<dbReference type="Gene3D" id="3.20.20.60">
    <property type="entry name" value="Phosphoenolpyruvate-binding domains"/>
    <property type="match status" value="1"/>
</dbReference>
<dbReference type="STRING" id="336292.SAMN05660710_03220"/>
<dbReference type="InterPro" id="IPR005000">
    <property type="entry name" value="Aldolase/citrate-lyase_domain"/>
</dbReference>
<dbReference type="GO" id="GO:0046872">
    <property type="term" value="F:metal ion binding"/>
    <property type="evidence" value="ECO:0007669"/>
    <property type="project" value="UniProtKB-KW"/>
</dbReference>
<protein>
    <submittedName>
        <fullName evidence="5">4-hydroxy-2-oxoheptanedioate aldolase</fullName>
    </submittedName>
</protein>
<dbReference type="InterPro" id="IPR050251">
    <property type="entry name" value="HpcH-HpaI_aldolase"/>
</dbReference>
<evidence type="ECO:0000256" key="2">
    <source>
        <dbReference type="ARBA" id="ARBA00022723"/>
    </source>
</evidence>
<dbReference type="Pfam" id="PF03328">
    <property type="entry name" value="HpcH_HpaI"/>
    <property type="match status" value="1"/>
</dbReference>
<organism evidence="5 6">
    <name type="scientific">Paracoccus tibetensis</name>
    <dbReference type="NCBI Taxonomy" id="336292"/>
    <lineage>
        <taxon>Bacteria</taxon>
        <taxon>Pseudomonadati</taxon>
        <taxon>Pseudomonadota</taxon>
        <taxon>Alphaproteobacteria</taxon>
        <taxon>Rhodobacterales</taxon>
        <taxon>Paracoccaceae</taxon>
        <taxon>Paracoccus</taxon>
    </lineage>
</organism>
<evidence type="ECO:0000313" key="5">
    <source>
        <dbReference type="EMBL" id="SCY87903.1"/>
    </source>
</evidence>
<comment type="similarity">
    <text evidence="1">Belongs to the HpcH/HpaI aldolase family.</text>
</comment>
<feature type="domain" description="HpcH/HpaI aldolase/citrate lyase" evidence="4">
    <location>
        <begin position="17"/>
        <end position="239"/>
    </location>
</feature>